<proteinExistence type="predicted"/>
<dbReference type="InterPro" id="IPR043519">
    <property type="entry name" value="NT_sf"/>
</dbReference>
<dbReference type="EMBL" id="MDER01000043">
    <property type="protein sequence ID" value="ODP28078.1"/>
    <property type="molecule type" value="Genomic_DNA"/>
</dbReference>
<dbReference type="SUPFAM" id="SSF81301">
    <property type="entry name" value="Nucleotidyltransferase"/>
    <property type="match status" value="1"/>
</dbReference>
<dbReference type="Proteomes" id="UP000094578">
    <property type="component" value="Unassembled WGS sequence"/>
</dbReference>
<dbReference type="RefSeq" id="WP_069327908.1">
    <property type="nucleotide sequence ID" value="NZ_MDER01000043.1"/>
</dbReference>
<protein>
    <submittedName>
        <fullName evidence="1">Uncharacterized protein</fullName>
    </submittedName>
</protein>
<dbReference type="AlphaFoldDB" id="A0A1E3L2T6"/>
<dbReference type="Gene3D" id="3.30.460.40">
    <property type="match status" value="1"/>
</dbReference>
<evidence type="ECO:0000313" key="1">
    <source>
        <dbReference type="EMBL" id="ODP28078.1"/>
    </source>
</evidence>
<sequence>MVETQQQVQQKKELIPSLEQLVRLLQPLEEQSPWLLGGSCGLLLHGVKLDKAPRDIDLYTDEIRIDTLHKQLSSEFSILDEPILDETRTYRSTLSHYQLGTYTIELVGGFEVRARESYYRVHVEPVLYPAAPVYTLESGGSIHLMPLAHELIFNLLRDRPDRYEPISERIREQSQDHATLIEQIIQHNGFHPQFMQRIRRLAGING</sequence>
<dbReference type="STRING" id="1886670.PTI45_02496"/>
<evidence type="ECO:0000313" key="2">
    <source>
        <dbReference type="Proteomes" id="UP000094578"/>
    </source>
</evidence>
<keyword evidence="2" id="KW-1185">Reference proteome</keyword>
<gene>
    <name evidence="1" type="ORF">PTI45_02496</name>
</gene>
<reference evidence="1 2" key="1">
    <citation type="submission" date="2016-08" db="EMBL/GenBank/DDBJ databases">
        <title>Genome sequencing of Paenibacillus sp. TI45-13ar, isolated from Korean traditional nuruk.</title>
        <authorList>
            <person name="Kim S.-J."/>
        </authorList>
    </citation>
    <scope>NUCLEOTIDE SEQUENCE [LARGE SCALE GENOMIC DNA]</scope>
    <source>
        <strain evidence="1 2">TI45-13ar</strain>
    </source>
</reference>
<name>A0A1E3L2T6_9BACL</name>
<organism evidence="1 2">
    <name type="scientific">Paenibacillus nuruki</name>
    <dbReference type="NCBI Taxonomy" id="1886670"/>
    <lineage>
        <taxon>Bacteria</taxon>
        <taxon>Bacillati</taxon>
        <taxon>Bacillota</taxon>
        <taxon>Bacilli</taxon>
        <taxon>Bacillales</taxon>
        <taxon>Paenibacillaceae</taxon>
        <taxon>Paenibacillus</taxon>
    </lineage>
</organism>
<accession>A0A1E3L2T6</accession>
<comment type="caution">
    <text evidence="1">The sequence shown here is derived from an EMBL/GenBank/DDBJ whole genome shotgun (WGS) entry which is preliminary data.</text>
</comment>